<organism evidence="3 4">
    <name type="scientific">Sporolactobacillus terrae</name>
    <dbReference type="NCBI Taxonomy" id="269673"/>
    <lineage>
        <taxon>Bacteria</taxon>
        <taxon>Bacillati</taxon>
        <taxon>Bacillota</taxon>
        <taxon>Bacilli</taxon>
        <taxon>Bacillales</taxon>
        <taxon>Sporolactobacillaceae</taxon>
        <taxon>Sporolactobacillus</taxon>
    </lineage>
</organism>
<dbReference type="FunFam" id="3.60.40.10:FF:000045">
    <property type="entry name" value="Stage II sporulation protein E"/>
    <property type="match status" value="1"/>
</dbReference>
<keyword evidence="1" id="KW-0378">Hydrolase</keyword>
<dbReference type="InterPro" id="IPR036457">
    <property type="entry name" value="PPM-type-like_dom_sf"/>
</dbReference>
<dbReference type="InterPro" id="IPR052016">
    <property type="entry name" value="Bact_Sigma-Reg"/>
</dbReference>
<dbReference type="Proteomes" id="UP000326951">
    <property type="component" value="Chromosome"/>
</dbReference>
<gene>
    <name evidence="3" type="primary">rsbU</name>
    <name evidence="3" type="ORF">St703_27690</name>
</gene>
<protein>
    <submittedName>
        <fullName evidence="3">Phosphoserine phosphatase RsbU</fullName>
    </submittedName>
</protein>
<dbReference type="Gene3D" id="1.10.1240.30">
    <property type="entry name" value="KaiA/RbsU domain"/>
    <property type="match status" value="1"/>
</dbReference>
<dbReference type="SUPFAM" id="SSF101215">
    <property type="entry name" value="KaiA/RbsU domain"/>
    <property type="match status" value="1"/>
</dbReference>
<dbReference type="Gene3D" id="3.60.40.10">
    <property type="entry name" value="PPM-type phosphatase domain"/>
    <property type="match status" value="1"/>
</dbReference>
<sequence length="335" mass="38200">MGTMEDGPQLATYRDLLIRYMTHESELVIEESELLSDFLQEHGVSPADLVAMHLEVMKQTRTLDRATLRSMEFLINMMAGYGREYWEHQELKHKQKQLDKEIDVAAEVQKALIEGKVPHCDFADIGAISEPAKKMSGDYYRIVNDGKRLAVTIADIVGKGIPAAMCMSMIKYAMDSIPENKQGAPSSILANLNRVVARNADSSMFVTMFYGVYDPVTHVFSNSSAGHEPGFYYSAQQDCFFDLEARGMSLGLAPGSRYKEYARVIEPGDMIFLLTDGVTEIRKDRDFIEREHIIKLIRRSMHLPAARIVRRVLYELKRMQHFELTDDFTFIAMKF</sequence>
<name>A0A5K7X229_9BACL</name>
<dbReference type="GO" id="GO:0016791">
    <property type="term" value="F:phosphatase activity"/>
    <property type="evidence" value="ECO:0007669"/>
    <property type="project" value="TreeGrafter"/>
</dbReference>
<dbReference type="AlphaFoldDB" id="A0A5K7X229"/>
<evidence type="ECO:0000313" key="4">
    <source>
        <dbReference type="Proteomes" id="UP000326951"/>
    </source>
</evidence>
<evidence type="ECO:0000259" key="2">
    <source>
        <dbReference type="SMART" id="SM00331"/>
    </source>
</evidence>
<dbReference type="EMBL" id="AP021853">
    <property type="protein sequence ID" value="BBO00065.1"/>
    <property type="molecule type" value="Genomic_DNA"/>
</dbReference>
<feature type="domain" description="PPM-type phosphatase" evidence="2">
    <location>
        <begin position="117"/>
        <end position="335"/>
    </location>
</feature>
<dbReference type="PANTHER" id="PTHR43156:SF15">
    <property type="entry name" value="PHOSPHOSERINE PHOSPHATASE RSBU"/>
    <property type="match status" value="1"/>
</dbReference>
<dbReference type="PANTHER" id="PTHR43156">
    <property type="entry name" value="STAGE II SPORULATION PROTEIN E-RELATED"/>
    <property type="match status" value="1"/>
</dbReference>
<dbReference type="InterPro" id="IPR001932">
    <property type="entry name" value="PPM-type_phosphatase-like_dom"/>
</dbReference>
<accession>A0A5K7X229</accession>
<dbReference type="SMART" id="SM00331">
    <property type="entry name" value="PP2C_SIG"/>
    <property type="match status" value="1"/>
</dbReference>
<dbReference type="Pfam" id="PF07228">
    <property type="entry name" value="SpoIIE"/>
    <property type="match status" value="1"/>
</dbReference>
<evidence type="ECO:0000256" key="1">
    <source>
        <dbReference type="ARBA" id="ARBA00022801"/>
    </source>
</evidence>
<dbReference type="InterPro" id="IPR014787">
    <property type="entry name" value="PSer_Pase_RsbU_N"/>
</dbReference>
<reference evidence="3 4" key="1">
    <citation type="submission" date="2019-09" db="EMBL/GenBank/DDBJ databases">
        <title>Complete genome sequence of Sporolactobacillus terrae 70-3.</title>
        <authorList>
            <person name="Tanaka N."/>
            <person name="Shiwa Y."/>
            <person name="Fujita N."/>
            <person name="Tanasupawat S."/>
        </authorList>
    </citation>
    <scope>NUCLEOTIDE SEQUENCE [LARGE SCALE GENOMIC DNA]</scope>
    <source>
        <strain evidence="3 4">70-3</strain>
    </source>
</reference>
<proteinExistence type="predicted"/>
<evidence type="ECO:0000313" key="3">
    <source>
        <dbReference type="EMBL" id="BBO00065.1"/>
    </source>
</evidence>
<dbReference type="Pfam" id="PF08673">
    <property type="entry name" value="RsbU_N"/>
    <property type="match status" value="1"/>
</dbReference>
<dbReference type="InterPro" id="IPR017944">
    <property type="entry name" value="KaiA/RbsU_helical_domain_sf"/>
</dbReference>